<sequence length="234" mass="26355">GTTNFQYAWQGHSYYFDLDAIRKPHTSDGEYRNKLRAGKEKYTGKGAWSIHEFGSTSVFSMGSSIHPKGKNPGDLWRIPTMPFPGAHFATFPPKLIEPIIKAGSPRWICSKCGKPRERITEPTPEYAKKLGKSVHNHKDDLKRGMRYDKVCNAEYVTTGWSDCGCGEFWEPSVVLDPFGGSGTVGKVARRLGRRFIIIEIKPEYAEMARQRVRGKYKPTPPGVVSLTQIMEAEK</sequence>
<evidence type="ECO:0000259" key="3">
    <source>
        <dbReference type="Pfam" id="PF01555"/>
    </source>
</evidence>
<name>X1UM56_9ZZZZ</name>
<dbReference type="InterPro" id="IPR002941">
    <property type="entry name" value="DNA_methylase_N4/N6"/>
</dbReference>
<evidence type="ECO:0000256" key="1">
    <source>
        <dbReference type="ARBA" id="ARBA00022603"/>
    </source>
</evidence>
<keyword evidence="1" id="KW-0489">Methyltransferase</keyword>
<protein>
    <recommendedName>
        <fullName evidence="3">DNA methylase N-4/N-6 domain-containing protein</fullName>
    </recommendedName>
</protein>
<keyword evidence="2" id="KW-0808">Transferase</keyword>
<dbReference type="GO" id="GO:0008170">
    <property type="term" value="F:N-methyltransferase activity"/>
    <property type="evidence" value="ECO:0007669"/>
    <property type="project" value="InterPro"/>
</dbReference>
<feature type="non-terminal residue" evidence="4">
    <location>
        <position position="1"/>
    </location>
</feature>
<evidence type="ECO:0000313" key="4">
    <source>
        <dbReference type="EMBL" id="GAI93434.1"/>
    </source>
</evidence>
<dbReference type="EMBL" id="BARW01016642">
    <property type="protein sequence ID" value="GAI93434.1"/>
    <property type="molecule type" value="Genomic_DNA"/>
</dbReference>
<proteinExistence type="predicted"/>
<dbReference type="SUPFAM" id="SSF53335">
    <property type="entry name" value="S-adenosyl-L-methionine-dependent methyltransferases"/>
    <property type="match status" value="1"/>
</dbReference>
<dbReference type="GO" id="GO:0032259">
    <property type="term" value="P:methylation"/>
    <property type="evidence" value="ECO:0007669"/>
    <property type="project" value="UniProtKB-KW"/>
</dbReference>
<gene>
    <name evidence="4" type="ORF">S12H4_28927</name>
</gene>
<accession>X1UM56</accession>
<evidence type="ECO:0000256" key="2">
    <source>
        <dbReference type="ARBA" id="ARBA00022679"/>
    </source>
</evidence>
<dbReference type="Gene3D" id="3.40.50.150">
    <property type="entry name" value="Vaccinia Virus protein VP39"/>
    <property type="match status" value="2"/>
</dbReference>
<dbReference type="GO" id="GO:0003677">
    <property type="term" value="F:DNA binding"/>
    <property type="evidence" value="ECO:0007669"/>
    <property type="project" value="InterPro"/>
</dbReference>
<dbReference type="AlphaFoldDB" id="X1UM56"/>
<dbReference type="Pfam" id="PF01555">
    <property type="entry name" value="N6_N4_Mtase"/>
    <property type="match status" value="1"/>
</dbReference>
<feature type="domain" description="DNA methylase N-4/N-6" evidence="3">
    <location>
        <begin position="172"/>
        <end position="209"/>
    </location>
</feature>
<organism evidence="4">
    <name type="scientific">marine sediment metagenome</name>
    <dbReference type="NCBI Taxonomy" id="412755"/>
    <lineage>
        <taxon>unclassified sequences</taxon>
        <taxon>metagenomes</taxon>
        <taxon>ecological metagenomes</taxon>
    </lineage>
</organism>
<comment type="caution">
    <text evidence="4">The sequence shown here is derived from an EMBL/GenBank/DDBJ whole genome shotgun (WGS) entry which is preliminary data.</text>
</comment>
<dbReference type="PRINTS" id="PR00508">
    <property type="entry name" value="S21N4MTFRASE"/>
</dbReference>
<dbReference type="InterPro" id="IPR001091">
    <property type="entry name" value="RM_Methyltransferase"/>
</dbReference>
<reference evidence="4" key="1">
    <citation type="journal article" date="2014" name="Front. Microbiol.">
        <title>High frequency of phylogenetically diverse reductive dehalogenase-homologous genes in deep subseafloor sedimentary metagenomes.</title>
        <authorList>
            <person name="Kawai M."/>
            <person name="Futagami T."/>
            <person name="Toyoda A."/>
            <person name="Takaki Y."/>
            <person name="Nishi S."/>
            <person name="Hori S."/>
            <person name="Arai W."/>
            <person name="Tsubouchi T."/>
            <person name="Morono Y."/>
            <person name="Uchiyama I."/>
            <person name="Ito T."/>
            <person name="Fujiyama A."/>
            <person name="Inagaki F."/>
            <person name="Takami H."/>
        </authorList>
    </citation>
    <scope>NUCLEOTIDE SEQUENCE</scope>
    <source>
        <strain evidence="4">Expedition CK06-06</strain>
    </source>
</reference>
<dbReference type="InterPro" id="IPR029063">
    <property type="entry name" value="SAM-dependent_MTases_sf"/>
</dbReference>